<dbReference type="GO" id="GO:0016020">
    <property type="term" value="C:membrane"/>
    <property type="evidence" value="ECO:0007669"/>
    <property type="project" value="UniProtKB-SubCell"/>
</dbReference>
<keyword evidence="3" id="KW-1133">Transmembrane helix</keyword>
<dbReference type="AlphaFoldDB" id="A0A182JHG9"/>
<feature type="domain" description="Receptor ligand binding region" evidence="5">
    <location>
        <begin position="5"/>
        <end position="102"/>
    </location>
</feature>
<dbReference type="InterPro" id="IPR028082">
    <property type="entry name" value="Peripla_BP_I"/>
</dbReference>
<evidence type="ECO:0000313" key="6">
    <source>
        <dbReference type="EnsemblMetazoa" id="AATE018185-PA.1"/>
    </source>
</evidence>
<organism evidence="6">
    <name type="scientific">Anopheles atroparvus</name>
    <name type="common">European mosquito</name>
    <dbReference type="NCBI Taxonomy" id="41427"/>
    <lineage>
        <taxon>Eukaryota</taxon>
        <taxon>Metazoa</taxon>
        <taxon>Ecdysozoa</taxon>
        <taxon>Arthropoda</taxon>
        <taxon>Hexapoda</taxon>
        <taxon>Insecta</taxon>
        <taxon>Pterygota</taxon>
        <taxon>Neoptera</taxon>
        <taxon>Endopterygota</taxon>
        <taxon>Diptera</taxon>
        <taxon>Nematocera</taxon>
        <taxon>Culicoidea</taxon>
        <taxon>Culicidae</taxon>
        <taxon>Anophelinae</taxon>
        <taxon>Anopheles</taxon>
    </lineage>
</organism>
<accession>A0A182JHG9</accession>
<evidence type="ECO:0000256" key="1">
    <source>
        <dbReference type="ARBA" id="ARBA00004370"/>
    </source>
</evidence>
<dbReference type="EnsemblMetazoa" id="AATE018185-RA">
    <property type="protein sequence ID" value="AATE018185-PA.1"/>
    <property type="gene ID" value="AATE018185"/>
</dbReference>
<dbReference type="Pfam" id="PF01094">
    <property type="entry name" value="ANF_receptor"/>
    <property type="match status" value="1"/>
</dbReference>
<dbReference type="Gene3D" id="3.40.50.2300">
    <property type="match status" value="2"/>
</dbReference>
<evidence type="ECO:0000256" key="2">
    <source>
        <dbReference type="ARBA" id="ARBA00022692"/>
    </source>
</evidence>
<sequence length="132" mass="15167">MTTQMMIMVTMGTTNVEIPHLETRWDYRLRRESCLVNLYPHPSTLSKAYVDLVAAWGWKSFTIIYETNEGLVRMQELLKAHGLSDYPITVRQLSDSGDYRKIVEVRCLKPFIHSNRSVSIGLESTTASMPLQ</sequence>
<name>A0A182JHG9_ANOAO</name>
<protein>
    <recommendedName>
        <fullName evidence="5">Receptor ligand binding region domain-containing protein</fullName>
    </recommendedName>
</protein>
<dbReference type="InterPro" id="IPR001828">
    <property type="entry name" value="ANF_lig-bd_rcpt"/>
</dbReference>
<dbReference type="VEuPathDB" id="VectorBase:AATE018185"/>
<proteinExistence type="predicted"/>
<evidence type="ECO:0000259" key="5">
    <source>
        <dbReference type="Pfam" id="PF01094"/>
    </source>
</evidence>
<dbReference type="SUPFAM" id="SSF53822">
    <property type="entry name" value="Periplasmic binding protein-like I"/>
    <property type="match status" value="1"/>
</dbReference>
<keyword evidence="4" id="KW-0472">Membrane</keyword>
<comment type="subcellular location">
    <subcellularLocation>
        <location evidence="1">Membrane</location>
    </subcellularLocation>
</comment>
<dbReference type="EMBL" id="AXCP01007888">
    <property type="status" value="NOT_ANNOTATED_CDS"/>
    <property type="molecule type" value="Genomic_DNA"/>
</dbReference>
<reference evidence="6" key="1">
    <citation type="submission" date="2022-08" db="UniProtKB">
        <authorList>
            <consortium name="EnsemblMetazoa"/>
        </authorList>
    </citation>
    <scope>IDENTIFICATION</scope>
    <source>
        <strain evidence="6">EBRO</strain>
    </source>
</reference>
<evidence type="ECO:0000256" key="4">
    <source>
        <dbReference type="ARBA" id="ARBA00023136"/>
    </source>
</evidence>
<keyword evidence="2" id="KW-0812">Transmembrane</keyword>
<dbReference type="STRING" id="41427.A0A182JHG9"/>
<evidence type="ECO:0000256" key="3">
    <source>
        <dbReference type="ARBA" id="ARBA00022989"/>
    </source>
</evidence>